<proteinExistence type="predicted"/>
<evidence type="ECO:0000313" key="3">
    <source>
        <dbReference type="EMBL" id="NFN36836.1"/>
    </source>
</evidence>
<organism evidence="2">
    <name type="scientific">Clostridium botulinum</name>
    <dbReference type="NCBI Taxonomy" id="1491"/>
    <lineage>
        <taxon>Bacteria</taxon>
        <taxon>Bacillati</taxon>
        <taxon>Bacillota</taxon>
        <taxon>Clostridia</taxon>
        <taxon>Eubacteriales</taxon>
        <taxon>Clostridiaceae</taxon>
        <taxon>Clostridium</taxon>
    </lineage>
</organism>
<dbReference type="AlphaFoldDB" id="A0A126JI09"/>
<protein>
    <submittedName>
        <fullName evidence="2">Uncharacterized protein</fullName>
    </submittedName>
</protein>
<dbReference type="EMBL" id="KT897275">
    <property type="protein sequence ID" value="ALT05328.1"/>
    <property type="molecule type" value="Genomic_DNA"/>
</dbReference>
<evidence type="ECO:0000313" key="2">
    <source>
        <dbReference type="EMBL" id="ALT05328.1"/>
    </source>
</evidence>
<keyword evidence="1" id="KW-0812">Transmembrane</keyword>
<feature type="transmembrane region" description="Helical" evidence="1">
    <location>
        <begin position="5"/>
        <end position="22"/>
    </location>
</feature>
<evidence type="ECO:0000313" key="4">
    <source>
        <dbReference type="Proteomes" id="UP000473681"/>
    </source>
</evidence>
<keyword evidence="1" id="KW-0472">Membrane</keyword>
<reference evidence="3 4" key="2">
    <citation type="submission" date="2019-04" db="EMBL/GenBank/DDBJ databases">
        <title>Genome sequencing of Clostridium botulinum Groups I-IV and Clostridium butyricum.</title>
        <authorList>
            <person name="Brunt J."/>
            <person name="Van Vliet A.H.M."/>
            <person name="Stringer S.C."/>
            <person name="Carter A.T."/>
            <person name="Peck M.W."/>
        </authorList>
    </citation>
    <scope>NUCLEOTIDE SEQUENCE [LARGE SCALE GENOMIC DNA]</scope>
    <source>
        <strain evidence="3 4">CB-K-33E</strain>
    </source>
</reference>
<sequence>MYDFIIGAIISLVVNIYLNPYLDILKNSWAKDGYSVAQINNAYYIYLFTITITLGLIVYGIRFLIKVIFNRNNVM</sequence>
<geneLocation type="plasmid" evidence="2">
    <name>p12/29</name>
</geneLocation>
<keyword evidence="2" id="KW-0614">Plasmid</keyword>
<name>A0A126JI09_CLOBO</name>
<evidence type="ECO:0000256" key="1">
    <source>
        <dbReference type="SAM" id="Phobius"/>
    </source>
</evidence>
<dbReference type="EMBL" id="SWVK01000034">
    <property type="protein sequence ID" value="NFN36836.1"/>
    <property type="molecule type" value="Genomic_DNA"/>
</dbReference>
<dbReference type="Proteomes" id="UP000473681">
    <property type="component" value="Unassembled WGS sequence"/>
</dbReference>
<gene>
    <name evidence="3" type="ORF">FDB51_17355</name>
</gene>
<reference evidence="2" key="1">
    <citation type="journal article" date="2016" name="Genome Biol. Evol.">
        <title>Evolution of chromosomal Clostridium botulinum type E neurotoxin gene clusters: evidence provided by their rare plasmid borne counterparts.</title>
        <authorList>
            <person name="Carter A.T."/>
            <person name="Austin J.W."/>
            <person name="Weedmark K.A."/>
            <person name="Peck M.W."/>
        </authorList>
    </citation>
    <scope>NUCLEOTIDE SEQUENCE</scope>
    <source>
        <strain evidence="2">IFR 12/29</strain>
        <plasmid evidence="2">p12/29</plasmid>
    </source>
</reference>
<keyword evidence="1" id="KW-1133">Transmembrane helix</keyword>
<dbReference type="RefSeq" id="WP_017826630.1">
    <property type="nucleotide sequence ID" value="NZ_KT897275.1"/>
</dbReference>
<accession>A0A126JI09</accession>
<feature type="transmembrane region" description="Helical" evidence="1">
    <location>
        <begin position="42"/>
        <end position="65"/>
    </location>
</feature>